<keyword evidence="2" id="KW-1185">Reference proteome</keyword>
<protein>
    <submittedName>
        <fullName evidence="1">Uncharacterized protein</fullName>
    </submittedName>
</protein>
<dbReference type="EMBL" id="AP018738">
    <property type="protein sequence ID" value="BBE50495.1"/>
    <property type="molecule type" value="Genomic_DNA"/>
</dbReference>
<dbReference type="KEGG" id="fam:OYT1_ch0933"/>
<dbReference type="AlphaFoldDB" id="A0A2Z6GB85"/>
<proteinExistence type="predicted"/>
<dbReference type="OrthoDB" id="7843865at2"/>
<sequence>MHRMLIQLVGCVLALNADYSVAEEAIHPASAYSPAVIEQLAMANKLIALGDARKDPLLLIVAAKIQKSLDADVGNTQAHSTMIEEVLDRAKKYAGIRKDLVNIADDIAAMRSKSYRSDCAGFQRGPCNEAVLY</sequence>
<dbReference type="Proteomes" id="UP000033070">
    <property type="component" value="Chromosome"/>
</dbReference>
<evidence type="ECO:0000313" key="2">
    <source>
        <dbReference type="Proteomes" id="UP000033070"/>
    </source>
</evidence>
<evidence type="ECO:0000313" key="1">
    <source>
        <dbReference type="EMBL" id="BBE50495.1"/>
    </source>
</evidence>
<dbReference type="RefSeq" id="WP_145983671.1">
    <property type="nucleotide sequence ID" value="NZ_AP018738.1"/>
</dbReference>
<gene>
    <name evidence="1" type="ORF">OYT1_ch0933</name>
</gene>
<organism evidence="1 2">
    <name type="scientific">Ferriphaselus amnicola</name>
    <dbReference type="NCBI Taxonomy" id="1188319"/>
    <lineage>
        <taxon>Bacteria</taxon>
        <taxon>Pseudomonadati</taxon>
        <taxon>Pseudomonadota</taxon>
        <taxon>Betaproteobacteria</taxon>
        <taxon>Nitrosomonadales</taxon>
        <taxon>Gallionellaceae</taxon>
        <taxon>Ferriphaselus</taxon>
    </lineage>
</organism>
<name>A0A2Z6GB85_9PROT</name>
<reference evidence="1 2" key="1">
    <citation type="submission" date="2018-06" db="EMBL/GenBank/DDBJ databases">
        <title>OYT1 Genome Sequencing.</title>
        <authorList>
            <person name="Kato S."/>
            <person name="Itoh T."/>
            <person name="Ohkuma M."/>
        </authorList>
    </citation>
    <scope>NUCLEOTIDE SEQUENCE [LARGE SCALE GENOMIC DNA]</scope>
    <source>
        <strain evidence="1 2">OYT1</strain>
    </source>
</reference>
<accession>A0A2Z6GB85</accession>
<dbReference type="STRING" id="1188319.OYT1_01801"/>